<evidence type="ECO:0000259" key="2">
    <source>
        <dbReference type="Pfam" id="PF10882"/>
    </source>
</evidence>
<proteinExistence type="predicted"/>
<accession>A0A1M6INU1</accession>
<protein>
    <submittedName>
        <fullName evidence="3">PH domain-containing protein</fullName>
    </submittedName>
</protein>
<dbReference type="Pfam" id="PF10882">
    <property type="entry name" value="bPH_5"/>
    <property type="match status" value="1"/>
</dbReference>
<dbReference type="EMBL" id="FQZD01000018">
    <property type="protein sequence ID" value="SHJ36102.1"/>
    <property type="molecule type" value="Genomic_DNA"/>
</dbReference>
<keyword evidence="4" id="KW-1185">Reference proteome</keyword>
<feature type="domain" description="Bacterial Pleckstrin homology" evidence="2">
    <location>
        <begin position="78"/>
        <end position="172"/>
    </location>
</feature>
<sequence length="190" mass="21906">MAYQLTYLDVLQALFIPFNMSFWALNMGIYIIIGFILWRGTISMKKWYRVMLVLASVIIFLLAMFLVGVSNEGDGWQLSEQEIRIKAWPIEETADLKTVQIALVSPWSEWQPTLRTNGYSVPGLSTGWFKLRNGKKAAIFYHQNPPDMLLLKSGDTYYILAHPGVRELYMKLLQQGVKKYDLSISQVAFR</sequence>
<reference evidence="3 4" key="1">
    <citation type="submission" date="2016-11" db="EMBL/GenBank/DDBJ databases">
        <authorList>
            <person name="Varghese N."/>
            <person name="Submissions S."/>
        </authorList>
    </citation>
    <scope>NUCLEOTIDE SEQUENCE [LARGE SCALE GENOMIC DNA]</scope>
    <source>
        <strain evidence="3 4">DSM 15287</strain>
    </source>
</reference>
<evidence type="ECO:0000256" key="1">
    <source>
        <dbReference type="SAM" id="Phobius"/>
    </source>
</evidence>
<keyword evidence="1" id="KW-0472">Membrane</keyword>
<dbReference type="OrthoDB" id="1809569at2"/>
<keyword evidence="1" id="KW-1133">Transmembrane helix</keyword>
<feature type="transmembrane region" description="Helical" evidence="1">
    <location>
        <begin position="50"/>
        <end position="69"/>
    </location>
</feature>
<name>A0A1M6INU1_9FIRM</name>
<gene>
    <name evidence="3" type="ORF">SAMN02745170_02371</name>
</gene>
<dbReference type="AlphaFoldDB" id="A0A1M6INU1"/>
<evidence type="ECO:0000313" key="3">
    <source>
        <dbReference type="EMBL" id="SHJ36102.1"/>
    </source>
</evidence>
<keyword evidence="1" id="KW-0812">Transmembrane</keyword>
<organism evidence="3 4">
    <name type="scientific">Propionispora hippei DSM 15287</name>
    <dbReference type="NCBI Taxonomy" id="1123003"/>
    <lineage>
        <taxon>Bacteria</taxon>
        <taxon>Bacillati</taxon>
        <taxon>Bacillota</taxon>
        <taxon>Negativicutes</taxon>
        <taxon>Selenomonadales</taxon>
        <taxon>Sporomusaceae</taxon>
        <taxon>Propionispora</taxon>
    </lineage>
</organism>
<feature type="transmembrane region" description="Helical" evidence="1">
    <location>
        <begin position="20"/>
        <end position="38"/>
    </location>
</feature>
<dbReference type="RefSeq" id="WP_149735095.1">
    <property type="nucleotide sequence ID" value="NZ_FQZD01000018.1"/>
</dbReference>
<dbReference type="Proteomes" id="UP000322917">
    <property type="component" value="Unassembled WGS sequence"/>
</dbReference>
<dbReference type="InterPro" id="IPR027783">
    <property type="entry name" value="Bacterial_PH-related"/>
</dbReference>
<evidence type="ECO:0000313" key="4">
    <source>
        <dbReference type="Proteomes" id="UP000322917"/>
    </source>
</evidence>